<evidence type="ECO:0000256" key="5">
    <source>
        <dbReference type="ARBA" id="ARBA00022989"/>
    </source>
</evidence>
<evidence type="ECO:0000256" key="4">
    <source>
        <dbReference type="ARBA" id="ARBA00022824"/>
    </source>
</evidence>
<dbReference type="Proteomes" id="UP001159364">
    <property type="component" value="Linkage Group LG03"/>
</dbReference>
<dbReference type="GO" id="GO:0005739">
    <property type="term" value="C:mitochondrion"/>
    <property type="evidence" value="ECO:0007669"/>
    <property type="project" value="GOC"/>
</dbReference>
<dbReference type="InterPro" id="IPR029008">
    <property type="entry name" value="EMC6-like"/>
</dbReference>
<evidence type="ECO:0000256" key="6">
    <source>
        <dbReference type="ARBA" id="ARBA00023136"/>
    </source>
</evidence>
<organism evidence="8 9">
    <name type="scientific">Erythroxylum novogranatense</name>
    <dbReference type="NCBI Taxonomy" id="1862640"/>
    <lineage>
        <taxon>Eukaryota</taxon>
        <taxon>Viridiplantae</taxon>
        <taxon>Streptophyta</taxon>
        <taxon>Embryophyta</taxon>
        <taxon>Tracheophyta</taxon>
        <taxon>Spermatophyta</taxon>
        <taxon>Magnoliopsida</taxon>
        <taxon>eudicotyledons</taxon>
        <taxon>Gunneridae</taxon>
        <taxon>Pentapetalae</taxon>
        <taxon>rosids</taxon>
        <taxon>fabids</taxon>
        <taxon>Malpighiales</taxon>
        <taxon>Erythroxylaceae</taxon>
        <taxon>Erythroxylum</taxon>
    </lineage>
</organism>
<keyword evidence="5 7" id="KW-1133">Transmembrane helix</keyword>
<comment type="subcellular location">
    <subcellularLocation>
        <location evidence="1">Endoplasmic reticulum membrane</location>
        <topology evidence="1">Multi-pass membrane protein</topology>
    </subcellularLocation>
</comment>
<reference evidence="8 9" key="1">
    <citation type="submission" date="2021-09" db="EMBL/GenBank/DDBJ databases">
        <title>Genomic insights and catalytic innovation underlie evolution of tropane alkaloids biosynthesis.</title>
        <authorList>
            <person name="Wang Y.-J."/>
            <person name="Tian T."/>
            <person name="Huang J.-P."/>
            <person name="Huang S.-X."/>
        </authorList>
    </citation>
    <scope>NUCLEOTIDE SEQUENCE [LARGE SCALE GENOMIC DNA]</scope>
    <source>
        <strain evidence="8">KIB-2018</strain>
        <tissue evidence="8">Leaf</tissue>
    </source>
</reference>
<evidence type="ECO:0000313" key="9">
    <source>
        <dbReference type="Proteomes" id="UP001159364"/>
    </source>
</evidence>
<dbReference type="EMBL" id="JAIWQS010000003">
    <property type="protein sequence ID" value="KAJ8770974.1"/>
    <property type="molecule type" value="Genomic_DNA"/>
</dbReference>
<evidence type="ECO:0000256" key="3">
    <source>
        <dbReference type="ARBA" id="ARBA00022692"/>
    </source>
</evidence>
<gene>
    <name evidence="8" type="ORF">K2173_022875</name>
</gene>
<feature type="transmembrane region" description="Helical" evidence="7">
    <location>
        <begin position="59"/>
        <end position="82"/>
    </location>
</feature>
<comment type="caution">
    <text evidence="8">The sequence shown here is derived from an EMBL/GenBank/DDBJ whole genome shotgun (WGS) entry which is preliminary data.</text>
</comment>
<feature type="transmembrane region" description="Helical" evidence="7">
    <location>
        <begin position="102"/>
        <end position="120"/>
    </location>
</feature>
<name>A0AAV8TY47_9ROSI</name>
<dbReference type="PANTHER" id="PTHR12906">
    <property type="entry name" value="PROTEIN C20ORF24 RAB5-INTERACTING PROTEIN"/>
    <property type="match status" value="1"/>
</dbReference>
<accession>A0AAV8TY47</accession>
<dbReference type="Pfam" id="PF07019">
    <property type="entry name" value="EMC6"/>
    <property type="match status" value="1"/>
</dbReference>
<keyword evidence="9" id="KW-1185">Reference proteome</keyword>
<evidence type="ECO:0000256" key="2">
    <source>
        <dbReference type="ARBA" id="ARBA00009436"/>
    </source>
</evidence>
<keyword evidence="4" id="KW-0256">Endoplasmic reticulum</keyword>
<comment type="similarity">
    <text evidence="2">Belongs to the EMC6 family.</text>
</comment>
<keyword evidence="3 7" id="KW-0812">Transmembrane</keyword>
<dbReference type="PANTHER" id="PTHR12906:SF0">
    <property type="entry name" value="GEL COMPLEX SUBUNIT OPTI"/>
    <property type="match status" value="1"/>
</dbReference>
<dbReference type="AlphaFoldDB" id="A0AAV8TY47"/>
<sequence>MKEGKSVNLNNQYQQKHLNGHFSPFKFAKLFDPEASWDKNFSGIFWGTCPYRKICFPNIMIWIMVGRFFLISSTIVYGYYAMILKIDEEDFGGHGTLLEEGLFASFSIFLLSWILVYNLTHF</sequence>
<evidence type="ECO:0000256" key="1">
    <source>
        <dbReference type="ARBA" id="ARBA00004477"/>
    </source>
</evidence>
<protein>
    <submittedName>
        <fullName evidence="8">Uncharacterized protein</fullName>
    </submittedName>
</protein>
<dbReference type="GO" id="GO:0005789">
    <property type="term" value="C:endoplasmic reticulum membrane"/>
    <property type="evidence" value="ECO:0007669"/>
    <property type="project" value="UniProtKB-SubCell"/>
</dbReference>
<dbReference type="GO" id="GO:0097250">
    <property type="term" value="P:mitochondrial respirasome assembly"/>
    <property type="evidence" value="ECO:0007669"/>
    <property type="project" value="InterPro"/>
</dbReference>
<keyword evidence="6 7" id="KW-0472">Membrane</keyword>
<evidence type="ECO:0000256" key="7">
    <source>
        <dbReference type="SAM" id="Phobius"/>
    </source>
</evidence>
<proteinExistence type="inferred from homology"/>
<evidence type="ECO:0000313" key="8">
    <source>
        <dbReference type="EMBL" id="KAJ8770974.1"/>
    </source>
</evidence>
<dbReference type="InterPro" id="IPR010742">
    <property type="entry name" value="RCAF1"/>
</dbReference>